<name>A0A2P2QT35_RHIMU</name>
<reference evidence="1" key="1">
    <citation type="submission" date="2018-02" db="EMBL/GenBank/DDBJ databases">
        <title>Rhizophora mucronata_Transcriptome.</title>
        <authorList>
            <person name="Meera S.P."/>
            <person name="Sreeshan A."/>
            <person name="Augustine A."/>
        </authorList>
    </citation>
    <scope>NUCLEOTIDE SEQUENCE</scope>
    <source>
        <tissue evidence="1">Leaf</tissue>
    </source>
</reference>
<proteinExistence type="predicted"/>
<protein>
    <submittedName>
        <fullName evidence="1">Uncharacterized protein</fullName>
    </submittedName>
</protein>
<dbReference type="EMBL" id="GGEC01089706">
    <property type="protein sequence ID" value="MBX70190.1"/>
    <property type="molecule type" value="Transcribed_RNA"/>
</dbReference>
<evidence type="ECO:0000313" key="1">
    <source>
        <dbReference type="EMBL" id="MBX70190.1"/>
    </source>
</evidence>
<dbReference type="AlphaFoldDB" id="A0A2P2QT35"/>
<organism evidence="1">
    <name type="scientific">Rhizophora mucronata</name>
    <name type="common">Asiatic mangrove</name>
    <dbReference type="NCBI Taxonomy" id="61149"/>
    <lineage>
        <taxon>Eukaryota</taxon>
        <taxon>Viridiplantae</taxon>
        <taxon>Streptophyta</taxon>
        <taxon>Embryophyta</taxon>
        <taxon>Tracheophyta</taxon>
        <taxon>Spermatophyta</taxon>
        <taxon>Magnoliopsida</taxon>
        <taxon>eudicotyledons</taxon>
        <taxon>Gunneridae</taxon>
        <taxon>Pentapetalae</taxon>
        <taxon>rosids</taxon>
        <taxon>fabids</taxon>
        <taxon>Malpighiales</taxon>
        <taxon>Rhizophoraceae</taxon>
        <taxon>Rhizophora</taxon>
    </lineage>
</organism>
<sequence length="20" mass="2371">MCFLFFMQHKGLSRVHTSSN</sequence>
<accession>A0A2P2QT35</accession>